<dbReference type="SMART" id="SM00388">
    <property type="entry name" value="HisKA"/>
    <property type="match status" value="1"/>
</dbReference>
<dbReference type="EC" id="2.7.13.3" evidence="2"/>
<organism evidence="8">
    <name type="scientific">Vibrio coralliilyticus</name>
    <dbReference type="NCBI Taxonomy" id="190893"/>
    <lineage>
        <taxon>Bacteria</taxon>
        <taxon>Pseudomonadati</taxon>
        <taxon>Pseudomonadota</taxon>
        <taxon>Gammaproteobacteria</taxon>
        <taxon>Vibrionales</taxon>
        <taxon>Vibrionaceae</taxon>
        <taxon>Vibrio</taxon>
    </lineage>
</organism>
<dbReference type="PROSITE" id="PS50109">
    <property type="entry name" value="HIS_KIN"/>
    <property type="match status" value="1"/>
</dbReference>
<sequence>MSNVNRVLSSTRSLTGRLALFFTTISCIIGIVIFLIFTLSLQWSEDRVGERRILIDRDEAVARFIAGEDGEIQIDALTRAYNDLSLVPDFYRKYTDTYDTYLGEVGSTLSPNGHMVYKGYYTDKGEKKVVVLLSLIDQVEFATDEFIYSGVIVISFVSVLMFLFGTLLYRLSTRLIEPVNEIAKQLESHSGSATQAFTIREGAADEFQALTEQLNQYRQDLNLALKREQAFARYASHELRTPLTVVKGANKLLSRSEHSEFQERQISRIEDATTQMTTMVDALLSIVRYERNVDDAPLRGIEEAELQSIVDANSVQATEKNIAIQLTIEGLPTVRATPAVMNMILGNLIRNAIAASAEGEITIDVSEQQLVIIDDGPGLSETPNADGHGLGLLIVDDLSQRYGWSFELENHPNRGCSARILF</sequence>
<dbReference type="AlphaFoldDB" id="A0A837GD88"/>
<dbReference type="Gene3D" id="3.30.565.10">
    <property type="entry name" value="Histidine kinase-like ATPase, C-terminal domain"/>
    <property type="match status" value="1"/>
</dbReference>
<keyword evidence="7" id="KW-0472">Membrane</keyword>
<dbReference type="GO" id="GO:0005886">
    <property type="term" value="C:plasma membrane"/>
    <property type="evidence" value="ECO:0007669"/>
    <property type="project" value="TreeGrafter"/>
</dbReference>
<keyword evidence="6 8" id="KW-0418">Kinase</keyword>
<keyword evidence="5" id="KW-0812">Transmembrane</keyword>
<reference evidence="8" key="1">
    <citation type="journal article" date="2015" name="BMC Genomics">
        <title>Genome mining reveals unlocked bioactive potential of marine Gram-negative bacteria.</title>
        <authorList>
            <person name="Machado H."/>
            <person name="Sonnenschein E.C."/>
            <person name="Melchiorsen J."/>
            <person name="Gram L."/>
        </authorList>
    </citation>
    <scope>NUCLEOTIDE SEQUENCE</scope>
    <source>
        <strain evidence="8">S2052</strain>
    </source>
</reference>
<evidence type="ECO:0000256" key="4">
    <source>
        <dbReference type="ARBA" id="ARBA00022679"/>
    </source>
</evidence>
<protein>
    <recommendedName>
        <fullName evidence="2">histidine kinase</fullName>
        <ecNumber evidence="2">2.7.13.3</ecNumber>
    </recommendedName>
</protein>
<comment type="catalytic activity">
    <reaction evidence="1">
        <text>ATP + protein L-histidine = ADP + protein N-phospho-L-histidine.</text>
        <dbReference type="EC" id="2.7.13.3"/>
    </reaction>
</comment>
<keyword evidence="4" id="KW-0808">Transferase</keyword>
<dbReference type="CDD" id="cd00082">
    <property type="entry name" value="HisKA"/>
    <property type="match status" value="1"/>
</dbReference>
<dbReference type="InterPro" id="IPR003594">
    <property type="entry name" value="HATPase_dom"/>
</dbReference>
<evidence type="ECO:0000256" key="5">
    <source>
        <dbReference type="ARBA" id="ARBA00022692"/>
    </source>
</evidence>
<dbReference type="EMBL" id="JXXR01000001">
    <property type="protein sequence ID" value="KJY78004.1"/>
    <property type="molecule type" value="Genomic_DNA"/>
</dbReference>
<evidence type="ECO:0000256" key="7">
    <source>
        <dbReference type="ARBA" id="ARBA00022989"/>
    </source>
</evidence>
<dbReference type="RefSeq" id="WP_045984926.1">
    <property type="nucleotide sequence ID" value="NZ_CP063051.1"/>
</dbReference>
<dbReference type="InterPro" id="IPR036097">
    <property type="entry name" value="HisK_dim/P_sf"/>
</dbReference>
<dbReference type="SUPFAM" id="SSF55874">
    <property type="entry name" value="ATPase domain of HSP90 chaperone/DNA topoisomerase II/histidine kinase"/>
    <property type="match status" value="1"/>
</dbReference>
<evidence type="ECO:0000256" key="3">
    <source>
        <dbReference type="ARBA" id="ARBA00022553"/>
    </source>
</evidence>
<accession>A0A837GD88</accession>
<dbReference type="InterPro" id="IPR005467">
    <property type="entry name" value="His_kinase_dom"/>
</dbReference>
<dbReference type="SUPFAM" id="SSF47384">
    <property type="entry name" value="Homodimeric domain of signal transducing histidine kinase"/>
    <property type="match status" value="1"/>
</dbReference>
<dbReference type="CDD" id="cd00075">
    <property type="entry name" value="HATPase"/>
    <property type="match status" value="1"/>
</dbReference>
<dbReference type="PANTHER" id="PTHR45436">
    <property type="entry name" value="SENSOR HISTIDINE KINASE YKOH"/>
    <property type="match status" value="1"/>
</dbReference>
<dbReference type="InterPro" id="IPR003661">
    <property type="entry name" value="HisK_dim/P_dom"/>
</dbReference>
<evidence type="ECO:0000256" key="6">
    <source>
        <dbReference type="ARBA" id="ARBA00022777"/>
    </source>
</evidence>
<dbReference type="SMART" id="SM00387">
    <property type="entry name" value="HATPase_c"/>
    <property type="match status" value="1"/>
</dbReference>
<dbReference type="InterPro" id="IPR036890">
    <property type="entry name" value="HATPase_C_sf"/>
</dbReference>
<comment type="caution">
    <text evidence="8">The sequence shown here is derived from an EMBL/GenBank/DDBJ whole genome shotgun (WGS) entry which is preliminary data.</text>
</comment>
<dbReference type="InterPro" id="IPR050428">
    <property type="entry name" value="TCS_sensor_his_kinase"/>
</dbReference>
<dbReference type="PANTHER" id="PTHR45436:SF16">
    <property type="entry name" value="HISTIDINE KINASE"/>
    <property type="match status" value="1"/>
</dbReference>
<dbReference type="Pfam" id="PF02518">
    <property type="entry name" value="HATPase_c"/>
    <property type="match status" value="1"/>
</dbReference>
<keyword evidence="3" id="KW-0597">Phosphoprotein</keyword>
<dbReference type="GO" id="GO:0000155">
    <property type="term" value="F:phosphorelay sensor kinase activity"/>
    <property type="evidence" value="ECO:0007669"/>
    <property type="project" value="InterPro"/>
</dbReference>
<evidence type="ECO:0000313" key="8">
    <source>
        <dbReference type="EMBL" id="KJY78004.1"/>
    </source>
</evidence>
<name>A0A837GD88_9VIBR</name>
<gene>
    <name evidence="8" type="ORF">TW71_02960</name>
</gene>
<keyword evidence="7" id="KW-1133">Transmembrane helix</keyword>
<evidence type="ECO:0000256" key="2">
    <source>
        <dbReference type="ARBA" id="ARBA00012438"/>
    </source>
</evidence>
<evidence type="ECO:0000256" key="1">
    <source>
        <dbReference type="ARBA" id="ARBA00000085"/>
    </source>
</evidence>
<dbReference type="Gene3D" id="1.10.287.130">
    <property type="match status" value="1"/>
</dbReference>
<dbReference type="Pfam" id="PF00512">
    <property type="entry name" value="HisKA"/>
    <property type="match status" value="1"/>
</dbReference>
<proteinExistence type="predicted"/>